<dbReference type="Proteomes" id="UP000314986">
    <property type="component" value="Unassembled WGS sequence"/>
</dbReference>
<reference evidence="2 4" key="3">
    <citation type="journal article" date="2014" name="Nature">
        <title>Elephant shark genome provides unique insights into gnathostome evolution.</title>
        <authorList>
            <consortium name="International Elephant Shark Genome Sequencing Consortium"/>
            <person name="Venkatesh B."/>
            <person name="Lee A.P."/>
            <person name="Ravi V."/>
            <person name="Maurya A.K."/>
            <person name="Lian M.M."/>
            <person name="Swann J.B."/>
            <person name="Ohta Y."/>
            <person name="Flajnik M.F."/>
            <person name="Sutoh Y."/>
            <person name="Kasahara M."/>
            <person name="Hoon S."/>
            <person name="Gangu V."/>
            <person name="Roy S.W."/>
            <person name="Irimia M."/>
            <person name="Korzh V."/>
            <person name="Kondrychyn I."/>
            <person name="Lim Z.W."/>
            <person name="Tay B.H."/>
            <person name="Tohari S."/>
            <person name="Kong K.W."/>
            <person name="Ho S."/>
            <person name="Lorente-Galdos B."/>
            <person name="Quilez J."/>
            <person name="Marques-Bonet T."/>
            <person name="Raney B.J."/>
            <person name="Ingham P.W."/>
            <person name="Tay A."/>
            <person name="Hillier L.W."/>
            <person name="Minx P."/>
            <person name="Boehm T."/>
            <person name="Wilson R.K."/>
            <person name="Brenner S."/>
            <person name="Warren W.C."/>
        </authorList>
    </citation>
    <scope>NUCLEOTIDE SEQUENCE</scope>
    <source>
        <tissue evidence="2">Kidney</tissue>
    </source>
</reference>
<keyword evidence="4" id="KW-1185">Reference proteome</keyword>
<dbReference type="Ensembl" id="ENSCMIT00000046230.1">
    <property type="protein sequence ID" value="ENSCMIP00000045577.1"/>
    <property type="gene ID" value="ENSCMIG00000018797.1"/>
</dbReference>
<dbReference type="PANTHER" id="PTHR35085:SF1">
    <property type="entry name" value="KERATINOCYTE DIFFERENTIATION FACTOR 1"/>
    <property type="match status" value="1"/>
</dbReference>
<evidence type="ECO:0008006" key="5">
    <source>
        <dbReference type="Google" id="ProtNLM"/>
    </source>
</evidence>
<reference evidence="4" key="2">
    <citation type="journal article" date="2007" name="PLoS Biol.">
        <title>Survey sequencing and comparative analysis of the elephant shark (Callorhinchus milii) genome.</title>
        <authorList>
            <person name="Venkatesh B."/>
            <person name="Kirkness E.F."/>
            <person name="Loh Y.H."/>
            <person name="Halpern A.L."/>
            <person name="Lee A.P."/>
            <person name="Johnson J."/>
            <person name="Dandona N."/>
            <person name="Viswanathan L.D."/>
            <person name="Tay A."/>
            <person name="Venter J.C."/>
            <person name="Strausberg R.L."/>
            <person name="Brenner S."/>
        </authorList>
    </citation>
    <scope>NUCLEOTIDE SEQUENCE [LARGE SCALE GENOMIC DNA]</scope>
</reference>
<reference evidence="4" key="1">
    <citation type="journal article" date="2006" name="Science">
        <title>Ancient noncoding elements conserved in the human genome.</title>
        <authorList>
            <person name="Venkatesh B."/>
            <person name="Kirkness E.F."/>
            <person name="Loh Y.H."/>
            <person name="Halpern A.L."/>
            <person name="Lee A.P."/>
            <person name="Johnson J."/>
            <person name="Dandona N."/>
            <person name="Viswanathan L.D."/>
            <person name="Tay A."/>
            <person name="Venter J.C."/>
            <person name="Strausberg R.L."/>
            <person name="Brenner S."/>
        </authorList>
    </citation>
    <scope>NUCLEOTIDE SEQUENCE [LARGE SCALE GENOMIC DNA]</scope>
</reference>
<feature type="region of interest" description="Disordered" evidence="1">
    <location>
        <begin position="51"/>
        <end position="80"/>
    </location>
</feature>
<gene>
    <name evidence="3" type="primary">LOC103179575</name>
</gene>
<organism evidence="2">
    <name type="scientific">Callorhinchus milii</name>
    <name type="common">Ghost shark</name>
    <dbReference type="NCBI Taxonomy" id="7868"/>
    <lineage>
        <taxon>Eukaryota</taxon>
        <taxon>Metazoa</taxon>
        <taxon>Chordata</taxon>
        <taxon>Craniata</taxon>
        <taxon>Vertebrata</taxon>
        <taxon>Chondrichthyes</taxon>
        <taxon>Holocephali</taxon>
        <taxon>Chimaeriformes</taxon>
        <taxon>Callorhinchidae</taxon>
        <taxon>Callorhinchus</taxon>
    </lineage>
</organism>
<dbReference type="KEGG" id="cmk:103179575"/>
<reference evidence="3" key="4">
    <citation type="submission" date="2025-05" db="UniProtKB">
        <authorList>
            <consortium name="Ensembl"/>
        </authorList>
    </citation>
    <scope>IDENTIFICATION</scope>
</reference>
<proteinExistence type="evidence at transcript level"/>
<feature type="region of interest" description="Disordered" evidence="1">
    <location>
        <begin position="378"/>
        <end position="408"/>
    </location>
</feature>
<protein>
    <recommendedName>
        <fullName evidence="5">Keratinocyte differentiation factor 1</fullName>
    </recommendedName>
</protein>
<dbReference type="InterPro" id="IPR028003">
    <property type="entry name" value="KDF1"/>
</dbReference>
<dbReference type="GeneID" id="103179575"/>
<evidence type="ECO:0000313" key="3">
    <source>
        <dbReference type="Ensembl" id="ENSCMIP00000045577.1"/>
    </source>
</evidence>
<name>V9KPG1_CALMI</name>
<dbReference type="OrthoDB" id="8640515at2759"/>
<dbReference type="GO" id="GO:0010482">
    <property type="term" value="P:regulation of epidermal cell division"/>
    <property type="evidence" value="ECO:0007669"/>
    <property type="project" value="TreeGrafter"/>
</dbReference>
<evidence type="ECO:0000313" key="4">
    <source>
        <dbReference type="Proteomes" id="UP000314986"/>
    </source>
</evidence>
<dbReference type="AlphaFoldDB" id="V9KPG1"/>
<dbReference type="GeneTree" id="ENSGT00390000016565"/>
<dbReference type="PANTHER" id="PTHR35085">
    <property type="entry name" value="KERATINOCYTE DIFFERENTIATION FACTOR 1"/>
    <property type="match status" value="1"/>
</dbReference>
<evidence type="ECO:0000256" key="1">
    <source>
        <dbReference type="SAM" id="MobiDB-lite"/>
    </source>
</evidence>
<dbReference type="GO" id="GO:0030054">
    <property type="term" value="C:cell junction"/>
    <property type="evidence" value="ECO:0007669"/>
    <property type="project" value="TreeGrafter"/>
</dbReference>
<dbReference type="EMBL" id="JW867413">
    <property type="protein sequence ID" value="AFO99930.1"/>
    <property type="molecule type" value="mRNA"/>
</dbReference>
<evidence type="ECO:0000313" key="2">
    <source>
        <dbReference type="EMBL" id="AFO99930.1"/>
    </source>
</evidence>
<accession>V9KPG1</accession>
<dbReference type="GO" id="GO:0003334">
    <property type="term" value="P:keratinocyte development"/>
    <property type="evidence" value="ECO:0007669"/>
    <property type="project" value="InterPro"/>
</dbReference>
<feature type="region of interest" description="Disordered" evidence="1">
    <location>
        <begin position="1"/>
        <end position="28"/>
    </location>
</feature>
<sequence length="408" mass="44468">MAGTGRRATPGQYGHHLTDGLGRSALSPGSVESLSLEAYDRTTPEIHRAVKKPFRRPDRGAIGKSRSYKADARDSNGNNSENIGFIPGTAGSSEHLDGCGGCVSRVCSMWQTLRAAVCCVVTCGVCRGDYVPCIESSESSTDGKHVENHGPRYTNPTCGIPLNPAPSQNKPNLGGSSFNYYDVKFRGQQIPWRVGSRSTDSCHKDATTCISGKSESPVSTLPSCDKLASDEFPSYFDEDLENNTLNVSMSSAELDDYINKKLLELFSMHQINMLAQCTSDTTFISKSSEITELIDSITKDYKIDEKVAECRIVTGIVRISTRKAKKKPKVLEPEVIEVKAAPTTPDLKTQISEFHNSTDDLTLKISVEDSLDVIVRNMPQTLRGSRSPKDESLQDTETDSSGAPLLRV</sequence>
<dbReference type="Pfam" id="PF15551">
    <property type="entry name" value="DUF4656"/>
    <property type="match status" value="1"/>
</dbReference>
<dbReference type="OMA" id="WSKEHNG"/>